<reference evidence="1" key="1">
    <citation type="submission" date="2021-06" db="EMBL/GenBank/DDBJ databases">
        <authorList>
            <person name="Kallberg Y."/>
            <person name="Tangrot J."/>
            <person name="Rosling A."/>
        </authorList>
    </citation>
    <scope>NUCLEOTIDE SEQUENCE</scope>
    <source>
        <strain evidence="1">AU212A</strain>
    </source>
</reference>
<accession>A0ACA9NFH0</accession>
<dbReference type="EMBL" id="CAJVPM010022399">
    <property type="protein sequence ID" value="CAG8644904.1"/>
    <property type="molecule type" value="Genomic_DNA"/>
</dbReference>
<dbReference type="Proteomes" id="UP000789860">
    <property type="component" value="Unassembled WGS sequence"/>
</dbReference>
<keyword evidence="2" id="KW-1185">Reference proteome</keyword>
<feature type="non-terminal residue" evidence="1">
    <location>
        <position position="1"/>
    </location>
</feature>
<gene>
    <name evidence="1" type="ORF">SCALOS_LOCUS8457</name>
</gene>
<comment type="caution">
    <text evidence="1">The sequence shown here is derived from an EMBL/GenBank/DDBJ whole genome shotgun (WGS) entry which is preliminary data.</text>
</comment>
<evidence type="ECO:0000313" key="2">
    <source>
        <dbReference type="Proteomes" id="UP000789860"/>
    </source>
</evidence>
<name>A0ACA9NFH0_9GLOM</name>
<organism evidence="1 2">
    <name type="scientific">Scutellospora calospora</name>
    <dbReference type="NCBI Taxonomy" id="85575"/>
    <lineage>
        <taxon>Eukaryota</taxon>
        <taxon>Fungi</taxon>
        <taxon>Fungi incertae sedis</taxon>
        <taxon>Mucoromycota</taxon>
        <taxon>Glomeromycotina</taxon>
        <taxon>Glomeromycetes</taxon>
        <taxon>Diversisporales</taxon>
        <taxon>Gigasporaceae</taxon>
        <taxon>Scutellospora</taxon>
    </lineage>
</organism>
<evidence type="ECO:0000313" key="1">
    <source>
        <dbReference type="EMBL" id="CAG8644904.1"/>
    </source>
</evidence>
<protein>
    <submittedName>
        <fullName evidence="1">471_t:CDS:1</fullName>
    </submittedName>
</protein>
<sequence>VKKRKANEKAMIDSDNTDDDDDSSLTRSAIEGKYKRKRNMGRGYESS</sequence>
<proteinExistence type="predicted"/>